<comment type="caution">
    <text evidence="2">The sequence shown here is derived from an EMBL/GenBank/DDBJ whole genome shotgun (WGS) entry which is preliminary data.</text>
</comment>
<evidence type="ECO:0000256" key="1">
    <source>
        <dbReference type="SAM" id="MobiDB-lite"/>
    </source>
</evidence>
<accession>A0A0V0S1T2</accession>
<organism evidence="2 3">
    <name type="scientific">Trichinella nelsoni</name>
    <dbReference type="NCBI Taxonomy" id="6336"/>
    <lineage>
        <taxon>Eukaryota</taxon>
        <taxon>Metazoa</taxon>
        <taxon>Ecdysozoa</taxon>
        <taxon>Nematoda</taxon>
        <taxon>Enoplea</taxon>
        <taxon>Dorylaimia</taxon>
        <taxon>Trichinellida</taxon>
        <taxon>Trichinellidae</taxon>
        <taxon>Trichinella</taxon>
    </lineage>
</organism>
<dbReference type="EMBL" id="JYDL01000049">
    <property type="protein sequence ID" value="KRX20421.1"/>
    <property type="molecule type" value="Genomic_DNA"/>
</dbReference>
<feature type="compositionally biased region" description="Polar residues" evidence="1">
    <location>
        <begin position="21"/>
        <end position="34"/>
    </location>
</feature>
<name>A0A0V0S1T2_9BILA</name>
<gene>
    <name evidence="2" type="ORF">T07_6923</name>
</gene>
<protein>
    <submittedName>
        <fullName evidence="2">Uncharacterized protein</fullName>
    </submittedName>
</protein>
<evidence type="ECO:0000313" key="2">
    <source>
        <dbReference type="EMBL" id="KRX20421.1"/>
    </source>
</evidence>
<sequence length="105" mass="11460">MSNSVRRIGGSPRDLAERSAGSRSETSRRTNGNPTAFLLLPGWITGRHQKNVLAGGSSPVRKGRVPFPLERCERKEGSKGVSVYVIVLQDDLLADPRYSDHPDAC</sequence>
<feature type="region of interest" description="Disordered" evidence="1">
    <location>
        <begin position="1"/>
        <end position="35"/>
    </location>
</feature>
<reference evidence="2 3" key="1">
    <citation type="submission" date="2015-01" db="EMBL/GenBank/DDBJ databases">
        <title>Evolution of Trichinella species and genotypes.</title>
        <authorList>
            <person name="Korhonen P.K."/>
            <person name="Edoardo P."/>
            <person name="Giuseppe L.R."/>
            <person name="Gasser R.B."/>
        </authorList>
    </citation>
    <scope>NUCLEOTIDE SEQUENCE [LARGE SCALE GENOMIC DNA]</scope>
    <source>
        <strain evidence="2">ISS37</strain>
    </source>
</reference>
<dbReference type="AlphaFoldDB" id="A0A0V0S1T2"/>
<dbReference type="Proteomes" id="UP000054630">
    <property type="component" value="Unassembled WGS sequence"/>
</dbReference>
<evidence type="ECO:0000313" key="3">
    <source>
        <dbReference type="Proteomes" id="UP000054630"/>
    </source>
</evidence>
<proteinExistence type="predicted"/>
<keyword evidence="3" id="KW-1185">Reference proteome</keyword>